<feature type="region of interest" description="Disordered" evidence="1">
    <location>
        <begin position="323"/>
        <end position="390"/>
    </location>
</feature>
<gene>
    <name evidence="3" type="ORF">ASPCAL13176</name>
</gene>
<dbReference type="EMBL" id="CDMC01000016">
    <property type="protein sequence ID" value="CEL10049.1"/>
    <property type="molecule type" value="Genomic_DNA"/>
</dbReference>
<dbReference type="PANTHER" id="PTHR15629">
    <property type="entry name" value="SH3YL1 PROTEIN"/>
    <property type="match status" value="1"/>
</dbReference>
<dbReference type="AlphaFoldDB" id="A0A0U5GCI1"/>
<dbReference type="InterPro" id="IPR007461">
    <property type="entry name" value="Ysc84_actin-binding"/>
</dbReference>
<evidence type="ECO:0000313" key="3">
    <source>
        <dbReference type="EMBL" id="CEL10049.1"/>
    </source>
</evidence>
<evidence type="ECO:0000259" key="2">
    <source>
        <dbReference type="Pfam" id="PF04366"/>
    </source>
</evidence>
<dbReference type="GO" id="GO:0035091">
    <property type="term" value="F:phosphatidylinositol binding"/>
    <property type="evidence" value="ECO:0007669"/>
    <property type="project" value="TreeGrafter"/>
</dbReference>
<dbReference type="Proteomes" id="UP000054771">
    <property type="component" value="Unassembled WGS sequence"/>
</dbReference>
<dbReference type="PANTHER" id="PTHR15629:SF2">
    <property type="entry name" value="SH3 DOMAIN-CONTAINING YSC84-LIKE PROTEIN 1"/>
    <property type="match status" value="1"/>
</dbReference>
<feature type="domain" description="Ysc84 actin-binding" evidence="2">
    <location>
        <begin position="100"/>
        <end position="217"/>
    </location>
</feature>
<accession>A0A0U5GCI1</accession>
<dbReference type="STRING" id="454130.A0A0U5GCI1"/>
<dbReference type="GO" id="GO:0030479">
    <property type="term" value="C:actin cortical patch"/>
    <property type="evidence" value="ECO:0007669"/>
    <property type="project" value="TreeGrafter"/>
</dbReference>
<dbReference type="OMA" id="VSPMTER"/>
<dbReference type="InterPro" id="IPR051702">
    <property type="entry name" value="SH3_domain_YSC84-like"/>
</dbReference>
<dbReference type="GO" id="GO:0051666">
    <property type="term" value="P:actin cortical patch localization"/>
    <property type="evidence" value="ECO:0007669"/>
    <property type="project" value="TreeGrafter"/>
</dbReference>
<evidence type="ECO:0000313" key="4">
    <source>
        <dbReference type="Proteomes" id="UP000054771"/>
    </source>
</evidence>
<dbReference type="OrthoDB" id="10255128at2759"/>
<sequence>MFAKMHYPLSSSYTSTSLAGECKKAERILDSFINPDLVSLDKQIPRKFLENAKGLVIFSVFELGMMRSLRFGSGLVVARLANGTWSAPSAIATGKLSSRGQFGLEHTEYVYVLNTDAAVDQFLQAKTFTLGSGGVSIAVGPFGRSAELAGESYEADIFAYCKTRTVFGGSTLEGVTIGERVDANRKLYQKSVSPRQLLHGEVTLPAETYPLMKILHSPLLRPVAKSVAASASASAPAAGLAIIVTKAPPMSVATDEHSAPSPSPSPYRSRRSMSASSPVQSRRQSSASSSPLEGPRFYEQRRMTNPHQITIEITDCSNVELPRSLTESPEAESPEARSPDEAVSPMTERSSLDGEPDGQSATHPAVLKAGRRTWSGPSTADWSRHDPLQF</sequence>
<keyword evidence="4" id="KW-1185">Reference proteome</keyword>
<dbReference type="GO" id="GO:0051015">
    <property type="term" value="F:actin filament binding"/>
    <property type="evidence" value="ECO:0007669"/>
    <property type="project" value="TreeGrafter"/>
</dbReference>
<feature type="region of interest" description="Disordered" evidence="1">
    <location>
        <begin position="251"/>
        <end position="297"/>
    </location>
</feature>
<evidence type="ECO:0000256" key="1">
    <source>
        <dbReference type="SAM" id="MobiDB-lite"/>
    </source>
</evidence>
<dbReference type="GO" id="GO:0051017">
    <property type="term" value="P:actin filament bundle assembly"/>
    <property type="evidence" value="ECO:0007669"/>
    <property type="project" value="TreeGrafter"/>
</dbReference>
<reference evidence="4" key="1">
    <citation type="journal article" date="2016" name="Genome Announc.">
        <title>Draft genome sequences of fungus Aspergillus calidoustus.</title>
        <authorList>
            <person name="Horn F."/>
            <person name="Linde J."/>
            <person name="Mattern D.J."/>
            <person name="Walther G."/>
            <person name="Guthke R."/>
            <person name="Scherlach K."/>
            <person name="Martin K."/>
            <person name="Brakhage A.A."/>
            <person name="Petzke L."/>
            <person name="Valiante V."/>
        </authorList>
    </citation>
    <scope>NUCLEOTIDE SEQUENCE [LARGE SCALE GENOMIC DNA]</scope>
    <source>
        <strain evidence="4">SF006504</strain>
    </source>
</reference>
<dbReference type="Pfam" id="PF04366">
    <property type="entry name" value="Ysc84"/>
    <property type="match status" value="1"/>
</dbReference>
<proteinExistence type="predicted"/>
<feature type="compositionally biased region" description="Low complexity" evidence="1">
    <location>
        <begin position="272"/>
        <end position="291"/>
    </location>
</feature>
<dbReference type="CDD" id="cd11525">
    <property type="entry name" value="SYLF_SH3YL1_like"/>
    <property type="match status" value="1"/>
</dbReference>
<name>A0A0U5GCI1_ASPCI</name>
<protein>
    <recommendedName>
        <fullName evidence="2">Ysc84 actin-binding domain-containing protein</fullName>
    </recommendedName>
</protein>
<organism evidence="3 4">
    <name type="scientific">Aspergillus calidoustus</name>
    <dbReference type="NCBI Taxonomy" id="454130"/>
    <lineage>
        <taxon>Eukaryota</taxon>
        <taxon>Fungi</taxon>
        <taxon>Dikarya</taxon>
        <taxon>Ascomycota</taxon>
        <taxon>Pezizomycotina</taxon>
        <taxon>Eurotiomycetes</taxon>
        <taxon>Eurotiomycetidae</taxon>
        <taxon>Eurotiales</taxon>
        <taxon>Aspergillaceae</taxon>
        <taxon>Aspergillus</taxon>
        <taxon>Aspergillus subgen. Nidulantes</taxon>
    </lineage>
</organism>
<dbReference type="InterPro" id="IPR033643">
    <property type="entry name" value="SYLF_SH3YL1-like"/>
</dbReference>